<evidence type="ECO:0000313" key="8">
    <source>
        <dbReference type="Proteomes" id="UP000322873"/>
    </source>
</evidence>
<dbReference type="Gene3D" id="1.10.510.10">
    <property type="entry name" value="Transferase(Phosphotransferase) domain 1"/>
    <property type="match status" value="2"/>
</dbReference>
<feature type="region of interest" description="Disordered" evidence="5">
    <location>
        <begin position="337"/>
        <end position="427"/>
    </location>
</feature>
<dbReference type="FunFam" id="3.30.200.20:FF:000488">
    <property type="entry name" value="Related to severin kinase"/>
    <property type="match status" value="1"/>
</dbReference>
<organism evidence="7 8">
    <name type="scientific">Monilinia fructicola</name>
    <name type="common">Brown rot fungus</name>
    <name type="synonym">Ciboria fructicola</name>
    <dbReference type="NCBI Taxonomy" id="38448"/>
    <lineage>
        <taxon>Eukaryota</taxon>
        <taxon>Fungi</taxon>
        <taxon>Dikarya</taxon>
        <taxon>Ascomycota</taxon>
        <taxon>Pezizomycotina</taxon>
        <taxon>Leotiomycetes</taxon>
        <taxon>Helotiales</taxon>
        <taxon>Sclerotiniaceae</taxon>
        <taxon>Monilinia</taxon>
    </lineage>
</organism>
<dbReference type="GO" id="GO:0004674">
    <property type="term" value="F:protein serine/threonine kinase activity"/>
    <property type="evidence" value="ECO:0007669"/>
    <property type="project" value="UniProtKB-KW"/>
</dbReference>
<dbReference type="PANTHER" id="PTHR48012">
    <property type="entry name" value="STERILE20-LIKE KINASE, ISOFORM B-RELATED"/>
    <property type="match status" value="1"/>
</dbReference>
<evidence type="ECO:0000256" key="1">
    <source>
        <dbReference type="ARBA" id="ARBA00012513"/>
    </source>
</evidence>
<keyword evidence="8" id="KW-1185">Reference proteome</keyword>
<comment type="caution">
    <text evidence="7">The sequence shown here is derived from an EMBL/GenBank/DDBJ whole genome shotgun (WGS) entry which is preliminary data.</text>
</comment>
<dbReference type="Pfam" id="PF00069">
    <property type="entry name" value="Pkinase"/>
    <property type="match status" value="1"/>
</dbReference>
<dbReference type="PROSITE" id="PS50011">
    <property type="entry name" value="PROTEIN_KINASE_DOM"/>
    <property type="match status" value="1"/>
</dbReference>
<dbReference type="EC" id="2.7.11.1" evidence="1"/>
<dbReference type="Proteomes" id="UP000322873">
    <property type="component" value="Unassembled WGS sequence"/>
</dbReference>
<feature type="compositionally biased region" description="Low complexity" evidence="5">
    <location>
        <begin position="340"/>
        <end position="350"/>
    </location>
</feature>
<dbReference type="SUPFAM" id="SSF56112">
    <property type="entry name" value="Protein kinase-like (PK-like)"/>
    <property type="match status" value="1"/>
</dbReference>
<dbReference type="PANTHER" id="PTHR48012:SF27">
    <property type="entry name" value="SERINE_THREONINE-PROTEIN KINASE SID1"/>
    <property type="match status" value="1"/>
</dbReference>
<dbReference type="GO" id="GO:0005737">
    <property type="term" value="C:cytoplasm"/>
    <property type="evidence" value="ECO:0007669"/>
    <property type="project" value="TreeGrafter"/>
</dbReference>
<evidence type="ECO:0000256" key="4">
    <source>
        <dbReference type="PROSITE-ProRule" id="PRU10141"/>
    </source>
</evidence>
<dbReference type="PROSITE" id="PS00107">
    <property type="entry name" value="PROTEIN_KINASE_ATP"/>
    <property type="match status" value="1"/>
</dbReference>
<gene>
    <name evidence="7" type="ORF">EYC84_005160</name>
</gene>
<dbReference type="Gene3D" id="3.30.200.20">
    <property type="entry name" value="Phosphorylase Kinase, domain 1"/>
    <property type="match status" value="1"/>
</dbReference>
<dbReference type="AlphaFoldDB" id="A0A5M9JY50"/>
<evidence type="ECO:0000256" key="2">
    <source>
        <dbReference type="ARBA" id="ARBA00022741"/>
    </source>
</evidence>
<sequence length="577" mass="64210">MSESGASQYQVLEELGSGSFGVVYKAIERATGEICAIKHIDLESSEDDIQEIQQEISVLSTCASPYVTQYKGSFLRGHKLWIVMEYLGGGSCLDLLKPAPFHEAHIAIVCREILLGLDYLHQEGKIHRDIKAANILLSTTGKVKLADFGVAAQLTNIKSQRNTFVGTPFWMAPEVIQQAGYDFKADILVSRNHRHRDAPAPRLEGSNYSKEFKDFVAQCLVKDCDRRPSAKELLKHKFIRSAGKVEALQELVERRQEWDGSRTRPSHPKFYEETLNTMTPKYEPDGWVFDTVKASTITVAPSRKNGSKRRKLSVIHANGQGSQAPPEEAFRKLDLKDSPLEYSSPPSLSSDRGTVRRQPPAVQHPSPTRPRQDSIQSQNNTQQRRPPLAPDMSFGNTGSTVRLFRRVSNNSASSRSSSPEDATDLSSRDENKALEMHAQTGDQVKRQALSRLADAWAALDAVDPEGEYHLLKLLIDKVEQEPKIASHISPNKSLVLRDGTPQASPQKASNGKLILATNNPHLKSHRRRQSSAMPEVEPKEKLNLPGQVVPGMEHTKQLADVLYARWAEGLGKKFPVV</sequence>
<proteinExistence type="predicted"/>
<evidence type="ECO:0000259" key="6">
    <source>
        <dbReference type="PROSITE" id="PS50011"/>
    </source>
</evidence>
<feature type="compositionally biased region" description="Low complexity" evidence="5">
    <location>
        <begin position="406"/>
        <end position="417"/>
    </location>
</feature>
<evidence type="ECO:0000313" key="7">
    <source>
        <dbReference type="EMBL" id="KAA8573577.1"/>
    </source>
</evidence>
<dbReference type="InterPro" id="IPR000719">
    <property type="entry name" value="Prot_kinase_dom"/>
</dbReference>
<dbReference type="EMBL" id="VICG01000003">
    <property type="protein sequence ID" value="KAA8573577.1"/>
    <property type="molecule type" value="Genomic_DNA"/>
</dbReference>
<protein>
    <recommendedName>
        <fullName evidence="1">non-specific serine/threonine protein kinase</fullName>
        <ecNumber evidence="1">2.7.11.1</ecNumber>
    </recommendedName>
</protein>
<dbReference type="InterPro" id="IPR050629">
    <property type="entry name" value="STE20/SPS1-PAK"/>
</dbReference>
<dbReference type="InterPro" id="IPR017441">
    <property type="entry name" value="Protein_kinase_ATP_BS"/>
</dbReference>
<dbReference type="SMART" id="SM00220">
    <property type="entry name" value="S_TKc"/>
    <property type="match status" value="1"/>
</dbReference>
<accession>A0A5M9JY50</accession>
<evidence type="ECO:0000256" key="5">
    <source>
        <dbReference type="SAM" id="MobiDB-lite"/>
    </source>
</evidence>
<feature type="domain" description="Protein kinase" evidence="6">
    <location>
        <begin position="9"/>
        <end position="239"/>
    </location>
</feature>
<keyword evidence="2 4" id="KW-0547">Nucleotide-binding</keyword>
<feature type="compositionally biased region" description="Polar residues" evidence="5">
    <location>
        <begin position="373"/>
        <end position="384"/>
    </location>
</feature>
<dbReference type="InterPro" id="IPR011009">
    <property type="entry name" value="Kinase-like_dom_sf"/>
</dbReference>
<name>A0A5M9JY50_MONFR</name>
<evidence type="ECO:0000256" key="3">
    <source>
        <dbReference type="ARBA" id="ARBA00022840"/>
    </source>
</evidence>
<keyword evidence="3 4" id="KW-0067">ATP-binding</keyword>
<reference evidence="7 8" key="1">
    <citation type="submission" date="2019-06" db="EMBL/GenBank/DDBJ databases">
        <title>Genome Sequence of the Brown Rot Fungal Pathogen Monilinia fructicola.</title>
        <authorList>
            <person name="De Miccolis Angelini R.M."/>
            <person name="Landi L."/>
            <person name="Abate D."/>
            <person name="Pollastro S."/>
            <person name="Romanazzi G."/>
            <person name="Faretra F."/>
        </authorList>
    </citation>
    <scope>NUCLEOTIDE SEQUENCE [LARGE SCALE GENOMIC DNA]</scope>
    <source>
        <strain evidence="7 8">Mfrc123</strain>
    </source>
</reference>
<dbReference type="GO" id="GO:0005524">
    <property type="term" value="F:ATP binding"/>
    <property type="evidence" value="ECO:0007669"/>
    <property type="project" value="UniProtKB-UniRule"/>
</dbReference>
<feature type="binding site" evidence="4">
    <location>
        <position position="38"/>
    </location>
    <ligand>
        <name>ATP</name>
        <dbReference type="ChEBI" id="CHEBI:30616"/>
    </ligand>
</feature>
<dbReference type="VEuPathDB" id="FungiDB:MFRU_001g04560"/>